<dbReference type="GO" id="GO:0005737">
    <property type="term" value="C:cytoplasm"/>
    <property type="evidence" value="ECO:0007669"/>
    <property type="project" value="TreeGrafter"/>
</dbReference>
<reference evidence="10 11" key="1">
    <citation type="journal article" date="2015" name="Nature">
        <title>rRNA introns, odd ribosomes, and small enigmatic genomes across a large radiation of phyla.</title>
        <authorList>
            <person name="Brown C.T."/>
            <person name="Hug L.A."/>
            <person name="Thomas B.C."/>
            <person name="Sharon I."/>
            <person name="Castelle C.J."/>
            <person name="Singh A."/>
            <person name="Wilkins M.J."/>
            <person name="Williams K.H."/>
            <person name="Banfield J.F."/>
        </authorList>
    </citation>
    <scope>NUCLEOTIDE SEQUENCE [LARGE SCALE GENOMIC DNA]</scope>
</reference>
<evidence type="ECO:0000256" key="7">
    <source>
        <dbReference type="ARBA" id="ARBA00023125"/>
    </source>
</evidence>
<keyword evidence="7" id="KW-0238">DNA-binding</keyword>
<proteinExistence type="inferred from homology"/>
<dbReference type="Gene3D" id="3.40.50.150">
    <property type="entry name" value="Vaccinia Virus protein VP39"/>
    <property type="match status" value="2"/>
</dbReference>
<comment type="caution">
    <text evidence="10">The sequence shown here is derived from an EMBL/GenBank/DDBJ whole genome shotgun (WGS) entry which is preliminary data.</text>
</comment>
<evidence type="ECO:0000256" key="8">
    <source>
        <dbReference type="ARBA" id="ARBA00049120"/>
    </source>
</evidence>
<keyword evidence="5" id="KW-0949">S-adenosyl-L-methionine</keyword>
<dbReference type="PANTHER" id="PTHR13370:SF3">
    <property type="entry name" value="TRNA (GUANINE(10)-N2)-METHYLTRANSFERASE HOMOLOG"/>
    <property type="match status" value="1"/>
</dbReference>
<dbReference type="EC" id="2.1.1.113" evidence="2"/>
<feature type="domain" description="DNA methylase N-4/N-6" evidence="9">
    <location>
        <begin position="25"/>
        <end position="95"/>
    </location>
</feature>
<sequence length="392" mass="44894">MYFGLQSILDQEYFGEKYLDQDELDLHKGRNTNPFSYKGQFSPDFISNLLKYYAHKDALILDPFVGSGTVLFEAARRGLTAYGTEINPAAYEMANTISFIGLSIAEREEKVANAMKYLSRLASSVMDDDLYKFLESKIEVAEVFEKNILKNAYISLLASKRPHTSDSLKLYIQKHANLIQSLPKINLRSKVFLADARKVPLPDSEVDLVITSPPYINVFNYHQHNRTFIDRIYRNALVVAKSEFGANRKHRQNRFLTVIQYVMDMVQAFEEMKRILKHNGRLILVIGRSSKVRGIDFRNDHIIGGVATIAGYKLVAKQERKFVNQYGEKIYEEVLHFTFTDRSQPESLNMARGFAVEILKDAEKRAKGIVRQDIKNAILNVASVNHSPFFSK</sequence>
<dbReference type="AlphaFoldDB" id="A0A0G1UAA6"/>
<evidence type="ECO:0000256" key="6">
    <source>
        <dbReference type="ARBA" id="ARBA00022747"/>
    </source>
</evidence>
<evidence type="ECO:0000256" key="5">
    <source>
        <dbReference type="ARBA" id="ARBA00022691"/>
    </source>
</evidence>
<evidence type="ECO:0000259" key="9">
    <source>
        <dbReference type="Pfam" id="PF01555"/>
    </source>
</evidence>
<comment type="catalytic activity">
    <reaction evidence="8">
        <text>a 2'-deoxycytidine in DNA + S-adenosyl-L-methionine = an N(4)-methyl-2'-deoxycytidine in DNA + S-adenosyl-L-homocysteine + H(+)</text>
        <dbReference type="Rhea" id="RHEA:16857"/>
        <dbReference type="Rhea" id="RHEA-COMP:11369"/>
        <dbReference type="Rhea" id="RHEA-COMP:13674"/>
        <dbReference type="ChEBI" id="CHEBI:15378"/>
        <dbReference type="ChEBI" id="CHEBI:57856"/>
        <dbReference type="ChEBI" id="CHEBI:59789"/>
        <dbReference type="ChEBI" id="CHEBI:85452"/>
        <dbReference type="ChEBI" id="CHEBI:137933"/>
        <dbReference type="EC" id="2.1.1.113"/>
    </reaction>
</comment>
<evidence type="ECO:0000256" key="1">
    <source>
        <dbReference type="ARBA" id="ARBA00010203"/>
    </source>
</evidence>
<dbReference type="PATRIC" id="fig|1618660.3.peg.564"/>
<dbReference type="InterPro" id="IPR002295">
    <property type="entry name" value="N4/N6-MTase_EcoPI_Mod-like"/>
</dbReference>
<accession>A0A0G1UAA6</accession>
<evidence type="ECO:0000313" key="11">
    <source>
        <dbReference type="Proteomes" id="UP000034956"/>
    </source>
</evidence>
<dbReference type="Pfam" id="PF01555">
    <property type="entry name" value="N6_N4_Mtase"/>
    <property type="match status" value="1"/>
</dbReference>
<name>A0A0G1UAA6_9BACT</name>
<dbReference type="SUPFAM" id="SSF53335">
    <property type="entry name" value="S-adenosyl-L-methionine-dependent methyltransferases"/>
    <property type="match status" value="1"/>
</dbReference>
<dbReference type="GO" id="GO:0008170">
    <property type="term" value="F:N-methyltransferase activity"/>
    <property type="evidence" value="ECO:0007669"/>
    <property type="project" value="InterPro"/>
</dbReference>
<dbReference type="GO" id="GO:0032259">
    <property type="term" value="P:methylation"/>
    <property type="evidence" value="ECO:0007669"/>
    <property type="project" value="UniProtKB-KW"/>
</dbReference>
<keyword evidence="6" id="KW-0680">Restriction system</keyword>
<evidence type="ECO:0000256" key="2">
    <source>
        <dbReference type="ARBA" id="ARBA00012185"/>
    </source>
</evidence>
<dbReference type="GO" id="GO:0009307">
    <property type="term" value="P:DNA restriction-modification system"/>
    <property type="evidence" value="ECO:0007669"/>
    <property type="project" value="UniProtKB-KW"/>
</dbReference>
<evidence type="ECO:0000256" key="4">
    <source>
        <dbReference type="ARBA" id="ARBA00022679"/>
    </source>
</evidence>
<dbReference type="InterPro" id="IPR017985">
    <property type="entry name" value="MeTrfase_CN4_CS"/>
</dbReference>
<dbReference type="PRINTS" id="PR00506">
    <property type="entry name" value="D21N6MTFRASE"/>
</dbReference>
<keyword evidence="3 10" id="KW-0489">Methyltransferase</keyword>
<keyword evidence="4 10" id="KW-0808">Transferase</keyword>
<dbReference type="PROSITE" id="PS00093">
    <property type="entry name" value="N4_MTASE"/>
    <property type="match status" value="1"/>
</dbReference>
<dbReference type="GO" id="GO:0003677">
    <property type="term" value="F:DNA binding"/>
    <property type="evidence" value="ECO:0007669"/>
    <property type="project" value="UniProtKB-KW"/>
</dbReference>
<organism evidence="10 11">
    <name type="scientific">Candidatus Jorgensenbacteria bacterium GW2011_GWA1_48_11</name>
    <dbReference type="NCBI Taxonomy" id="1618660"/>
    <lineage>
        <taxon>Bacteria</taxon>
        <taxon>Candidatus Joergenseniibacteriota</taxon>
    </lineage>
</organism>
<dbReference type="InterPro" id="IPR029063">
    <property type="entry name" value="SAM-dependent_MTases_sf"/>
</dbReference>
<evidence type="ECO:0000256" key="3">
    <source>
        <dbReference type="ARBA" id="ARBA00022603"/>
    </source>
</evidence>
<dbReference type="PANTHER" id="PTHR13370">
    <property type="entry name" value="RNA METHYLASE-RELATED"/>
    <property type="match status" value="1"/>
</dbReference>
<protein>
    <recommendedName>
        <fullName evidence="2">site-specific DNA-methyltransferase (cytosine-N(4)-specific)</fullName>
        <ecNumber evidence="2">2.1.1.113</ecNumber>
    </recommendedName>
</protein>
<dbReference type="Proteomes" id="UP000034956">
    <property type="component" value="Unassembled WGS sequence"/>
</dbReference>
<comment type="similarity">
    <text evidence="1">Belongs to the N(4)/N(6)-methyltransferase family. N(4) subfamily.</text>
</comment>
<dbReference type="GO" id="GO:0015667">
    <property type="term" value="F:site-specific DNA-methyltransferase (cytosine-N4-specific) activity"/>
    <property type="evidence" value="ECO:0007669"/>
    <property type="project" value="UniProtKB-EC"/>
</dbReference>
<gene>
    <name evidence="10" type="ORF">UY23_C0004G0002</name>
</gene>
<dbReference type="EMBL" id="LCPF01000004">
    <property type="protein sequence ID" value="KKU91057.1"/>
    <property type="molecule type" value="Genomic_DNA"/>
</dbReference>
<evidence type="ECO:0000313" key="10">
    <source>
        <dbReference type="EMBL" id="KKU91057.1"/>
    </source>
</evidence>
<dbReference type="InterPro" id="IPR002941">
    <property type="entry name" value="DNA_methylase_N4/N6"/>
</dbReference>